<organism evidence="2 3">
    <name type="scientific">Gloeothece verrucosa (strain PCC 7822)</name>
    <name type="common">Cyanothece sp. (strain PCC 7822)</name>
    <dbReference type="NCBI Taxonomy" id="497965"/>
    <lineage>
        <taxon>Bacteria</taxon>
        <taxon>Bacillati</taxon>
        <taxon>Cyanobacteriota</taxon>
        <taxon>Cyanophyceae</taxon>
        <taxon>Oscillatoriophycideae</taxon>
        <taxon>Chroococcales</taxon>
        <taxon>Aphanothecaceae</taxon>
        <taxon>Gloeothece</taxon>
        <taxon>Gloeothece verrucosa</taxon>
    </lineage>
</organism>
<name>E0UFC9_GLOV7</name>
<dbReference type="InterPro" id="IPR011990">
    <property type="entry name" value="TPR-like_helical_dom_sf"/>
</dbReference>
<dbReference type="OrthoDB" id="459662at2"/>
<accession>E0UFC9</accession>
<sequence>MRKSLIFYLAFLGLVLPELVFSSVVYAAEFHVILKVKGNVQIKRINSAKFQAAKEKDRLSSSDKLNLGKGASALIMCSDSNRWIVPDGKVSSVSEGCSTSPKNSPKPSKSGTRSPNETIPYIISPRNTALLNDRPLLRWNGVAGATNYIVQIQGGDLDWKTQNSNTEIVYSGQQPLQKGMRYLVVVTTDKGTSSEEEQGVTMRFNILDEEKAKLVQQQAAQIIQQNLTPEAEKLALAILYRQNELRAEAISLLEGLVKQKSQTMAVYGLLGDLYFEVGLNQLAKQPYLKAWELAKKSEDTEGQADIEKELGMVEYGLGSKNAAREWFEKAKANYAALGDCSQVQELDELMSNNF</sequence>
<dbReference type="Gene3D" id="1.25.40.10">
    <property type="entry name" value="Tetratricopeptide repeat domain"/>
    <property type="match status" value="1"/>
</dbReference>
<dbReference type="AlphaFoldDB" id="E0UFC9"/>
<gene>
    <name evidence="2" type="ordered locus">Cyan7822_3559</name>
</gene>
<dbReference type="STRING" id="497965.Cyan7822_3559"/>
<dbReference type="HOGENOM" id="CLU_065971_0_0_3"/>
<dbReference type="KEGG" id="cyj:Cyan7822_3559"/>
<feature type="compositionally biased region" description="Low complexity" evidence="1">
    <location>
        <begin position="98"/>
        <end position="110"/>
    </location>
</feature>
<proteinExistence type="predicted"/>
<evidence type="ECO:0000313" key="2">
    <source>
        <dbReference type="EMBL" id="ADN15500.1"/>
    </source>
</evidence>
<protein>
    <recommendedName>
        <fullName evidence="4">Tetratricopeptide repeat protein</fullName>
    </recommendedName>
</protein>
<dbReference type="SUPFAM" id="SSF48452">
    <property type="entry name" value="TPR-like"/>
    <property type="match status" value="1"/>
</dbReference>
<reference evidence="3" key="1">
    <citation type="journal article" date="2011" name="MBio">
        <title>Novel metabolic attributes of the genus Cyanothece, comprising a group of unicellular nitrogen-fixing Cyanobacteria.</title>
        <authorList>
            <person name="Bandyopadhyay A."/>
            <person name="Elvitigala T."/>
            <person name="Welsh E."/>
            <person name="Stockel J."/>
            <person name="Liberton M."/>
            <person name="Min H."/>
            <person name="Sherman L.A."/>
            <person name="Pakrasi H.B."/>
        </authorList>
    </citation>
    <scope>NUCLEOTIDE SEQUENCE [LARGE SCALE GENOMIC DNA]</scope>
    <source>
        <strain evidence="3">PCC 7822</strain>
    </source>
</reference>
<dbReference type="Proteomes" id="UP000008206">
    <property type="component" value="Chromosome"/>
</dbReference>
<dbReference type="EMBL" id="CP002198">
    <property type="protein sequence ID" value="ADN15500.1"/>
    <property type="molecule type" value="Genomic_DNA"/>
</dbReference>
<evidence type="ECO:0000256" key="1">
    <source>
        <dbReference type="SAM" id="MobiDB-lite"/>
    </source>
</evidence>
<dbReference type="RefSeq" id="WP_013323569.1">
    <property type="nucleotide sequence ID" value="NC_014501.1"/>
</dbReference>
<evidence type="ECO:0000313" key="3">
    <source>
        <dbReference type="Proteomes" id="UP000008206"/>
    </source>
</evidence>
<feature type="region of interest" description="Disordered" evidence="1">
    <location>
        <begin position="92"/>
        <end position="119"/>
    </location>
</feature>
<keyword evidence="3" id="KW-1185">Reference proteome</keyword>
<dbReference type="eggNOG" id="COG0457">
    <property type="taxonomic scope" value="Bacteria"/>
</dbReference>
<evidence type="ECO:0008006" key="4">
    <source>
        <dbReference type="Google" id="ProtNLM"/>
    </source>
</evidence>